<dbReference type="AlphaFoldDB" id="A0A9P4P6Z2"/>
<gene>
    <name evidence="1" type="ORF">P171DRAFT_437069</name>
</gene>
<evidence type="ECO:0000313" key="1">
    <source>
        <dbReference type="EMBL" id="KAF2438631.1"/>
    </source>
</evidence>
<dbReference type="OrthoDB" id="6105938at2759"/>
<dbReference type="EMBL" id="MU001512">
    <property type="protein sequence ID" value="KAF2438631.1"/>
    <property type="molecule type" value="Genomic_DNA"/>
</dbReference>
<reference evidence="1" key="1">
    <citation type="journal article" date="2020" name="Stud. Mycol.">
        <title>101 Dothideomycetes genomes: a test case for predicting lifestyles and emergence of pathogens.</title>
        <authorList>
            <person name="Haridas S."/>
            <person name="Albert R."/>
            <person name="Binder M."/>
            <person name="Bloem J."/>
            <person name="Labutti K."/>
            <person name="Salamov A."/>
            <person name="Andreopoulos B."/>
            <person name="Baker S."/>
            <person name="Barry K."/>
            <person name="Bills G."/>
            <person name="Bluhm B."/>
            <person name="Cannon C."/>
            <person name="Castanera R."/>
            <person name="Culley D."/>
            <person name="Daum C."/>
            <person name="Ezra D."/>
            <person name="Gonzalez J."/>
            <person name="Henrissat B."/>
            <person name="Kuo A."/>
            <person name="Liang C."/>
            <person name="Lipzen A."/>
            <person name="Lutzoni F."/>
            <person name="Magnuson J."/>
            <person name="Mondo S."/>
            <person name="Nolan M."/>
            <person name="Ohm R."/>
            <person name="Pangilinan J."/>
            <person name="Park H.-J."/>
            <person name="Ramirez L."/>
            <person name="Alfaro M."/>
            <person name="Sun H."/>
            <person name="Tritt A."/>
            <person name="Yoshinaga Y."/>
            <person name="Zwiers L.-H."/>
            <person name="Turgeon B."/>
            <person name="Goodwin S."/>
            <person name="Spatafora J."/>
            <person name="Crous P."/>
            <person name="Grigoriev I."/>
        </authorList>
    </citation>
    <scope>NUCLEOTIDE SEQUENCE</scope>
    <source>
        <strain evidence="1">CBS 690.94</strain>
    </source>
</reference>
<name>A0A9P4P6Z2_9PLEO</name>
<protein>
    <submittedName>
        <fullName evidence="1">Uncharacterized protein</fullName>
    </submittedName>
</protein>
<keyword evidence="2" id="KW-1185">Reference proteome</keyword>
<comment type="caution">
    <text evidence="1">The sequence shown here is derived from an EMBL/GenBank/DDBJ whole genome shotgun (WGS) entry which is preliminary data.</text>
</comment>
<evidence type="ECO:0000313" key="2">
    <source>
        <dbReference type="Proteomes" id="UP000799764"/>
    </source>
</evidence>
<sequence>MYWKSLIAVDYFLRTTFMTGDHRHSGRCLMDNNPNNLVQHRLSHYTAQVDCLGCDRRSKTYGGMVSVPTCSMNTPV</sequence>
<organism evidence="1 2">
    <name type="scientific">Karstenula rhodostoma CBS 690.94</name>
    <dbReference type="NCBI Taxonomy" id="1392251"/>
    <lineage>
        <taxon>Eukaryota</taxon>
        <taxon>Fungi</taxon>
        <taxon>Dikarya</taxon>
        <taxon>Ascomycota</taxon>
        <taxon>Pezizomycotina</taxon>
        <taxon>Dothideomycetes</taxon>
        <taxon>Pleosporomycetidae</taxon>
        <taxon>Pleosporales</taxon>
        <taxon>Massarineae</taxon>
        <taxon>Didymosphaeriaceae</taxon>
        <taxon>Karstenula</taxon>
    </lineage>
</organism>
<accession>A0A9P4P6Z2</accession>
<dbReference type="Proteomes" id="UP000799764">
    <property type="component" value="Unassembled WGS sequence"/>
</dbReference>
<proteinExistence type="predicted"/>